<keyword evidence="2" id="KW-1185">Reference proteome</keyword>
<evidence type="ECO:0000313" key="1">
    <source>
        <dbReference type="EMBL" id="MEY8538606.1"/>
    </source>
</evidence>
<gene>
    <name evidence="1" type="ORF">AALM99_09150</name>
</gene>
<dbReference type="EMBL" id="JBCLSQ010000024">
    <property type="protein sequence ID" value="MEY8538606.1"/>
    <property type="molecule type" value="Genomic_DNA"/>
</dbReference>
<comment type="caution">
    <text evidence="1">The sequence shown here is derived from an EMBL/GenBank/DDBJ whole genome shotgun (WGS) entry which is preliminary data.</text>
</comment>
<name>A0ABV4DA11_9LACT</name>
<dbReference type="RefSeq" id="WP_369918701.1">
    <property type="nucleotide sequence ID" value="NZ_JBCLSQ010000024.1"/>
</dbReference>
<sequence length="79" mass="9113">MKENSIETSHNVSLGESFDNEVKNMVRLCVQSFFQKMRLHLQRANNLEGEVTIALTTATEKLVSIAFFLYFVKVTERET</sequence>
<evidence type="ECO:0000313" key="2">
    <source>
        <dbReference type="Proteomes" id="UP001565242"/>
    </source>
</evidence>
<organism evidence="1 2">
    <name type="scientific">Lactococcus muris</name>
    <dbReference type="NCBI Taxonomy" id="2941330"/>
    <lineage>
        <taxon>Bacteria</taxon>
        <taxon>Bacillati</taxon>
        <taxon>Bacillota</taxon>
        <taxon>Bacilli</taxon>
        <taxon>Lactobacillales</taxon>
        <taxon>Streptococcaceae</taxon>
        <taxon>Lactococcus</taxon>
    </lineage>
</organism>
<dbReference type="Proteomes" id="UP001565242">
    <property type="component" value="Unassembled WGS sequence"/>
</dbReference>
<reference evidence="1 2" key="1">
    <citation type="submission" date="2024-03" db="EMBL/GenBank/DDBJ databases">
        <title>Mouse gut bacterial collection (mGBC) of GemPharmatech.</title>
        <authorList>
            <person name="He Y."/>
            <person name="Dong L."/>
            <person name="Wu D."/>
            <person name="Gao X."/>
            <person name="Lin Z."/>
        </authorList>
    </citation>
    <scope>NUCLEOTIDE SEQUENCE [LARGE SCALE GENOMIC DNA]</scope>
    <source>
        <strain evidence="1 2">20-218</strain>
    </source>
</reference>
<proteinExistence type="predicted"/>
<protein>
    <submittedName>
        <fullName evidence="1">Uncharacterized protein</fullName>
    </submittedName>
</protein>
<accession>A0ABV4DA11</accession>